<reference evidence="1 2" key="1">
    <citation type="submission" date="2018-08" db="EMBL/GenBank/DDBJ databases">
        <title>Cellulomonas rhizosphaerae sp. nov., a novel actinomycete isolated from soil.</title>
        <authorList>
            <person name="Tian Y."/>
        </authorList>
    </citation>
    <scope>NUCLEOTIDE SEQUENCE [LARGE SCALE GENOMIC DNA]</scope>
    <source>
        <strain evidence="1 2">NEAU-TCZ24</strain>
    </source>
</reference>
<protein>
    <recommendedName>
        <fullName evidence="3">Winged helix DNA-binding domain-containing protein</fullName>
    </recommendedName>
</protein>
<dbReference type="Pfam" id="PF06224">
    <property type="entry name" value="AlkZ-like"/>
    <property type="match status" value="1"/>
</dbReference>
<gene>
    <name evidence="1" type="ORF">D1825_13105</name>
</gene>
<dbReference type="Proteomes" id="UP000283374">
    <property type="component" value="Unassembled WGS sequence"/>
</dbReference>
<dbReference type="RefSeq" id="WP_118767847.1">
    <property type="nucleotide sequence ID" value="NZ_QWKP01000210.1"/>
</dbReference>
<name>A0A413RJL2_9CELL</name>
<dbReference type="InterPro" id="IPR009351">
    <property type="entry name" value="AlkZ-like"/>
</dbReference>
<keyword evidence="2" id="KW-1185">Reference proteome</keyword>
<dbReference type="PANTHER" id="PTHR38479:SF2">
    <property type="entry name" value="WINGED HELIX DNA-BINDING DOMAIN-CONTAINING PROTEIN"/>
    <property type="match status" value="1"/>
</dbReference>
<dbReference type="PANTHER" id="PTHR38479">
    <property type="entry name" value="LMO0824 PROTEIN"/>
    <property type="match status" value="1"/>
</dbReference>
<dbReference type="EMBL" id="QWKP01000210">
    <property type="protein sequence ID" value="RHA38823.1"/>
    <property type="molecule type" value="Genomic_DNA"/>
</dbReference>
<dbReference type="OrthoDB" id="9148135at2"/>
<proteinExistence type="predicted"/>
<accession>A0A413RJL2</accession>
<sequence length="369" mass="39774">MADTPRVTRAQALAWRMRRQLLDPVGAASAEEVVRRLTAVPAQSDVDLALRTRQQASRPDEVNEALADGRLLRTFAFRGAVHLMTPDIAGAYLALRAVGRQWELPSWQKHYGLAPDDWPDFRSAVREALADQPLTSEELGAALVARPRYAHLAPIFATDPWTLLKALAWQGDLTLGPTRDGKATFQLLSHNPRWAGPPDLASAGRQAIEAYVGAYGPTTPDHLQYWLGAGLSAGRRRIQGWLDDLGDRLVPVTVDEEPALVLAEHAAELLGTAPTSAVRLLPGYDQWMLGPGTADPGVVPAAHRALVSRGANVVLAGGDLVGTWVVRGDDLTLTLFPEVAQPAPDALDEGIARLAAILDRSLRTTVAAR</sequence>
<evidence type="ECO:0000313" key="2">
    <source>
        <dbReference type="Proteomes" id="UP000283374"/>
    </source>
</evidence>
<comment type="caution">
    <text evidence="1">The sequence shown here is derived from an EMBL/GenBank/DDBJ whole genome shotgun (WGS) entry which is preliminary data.</text>
</comment>
<organism evidence="1 2">
    <name type="scientific">Cellulomonas rhizosphaerae</name>
    <dbReference type="NCBI Taxonomy" id="2293719"/>
    <lineage>
        <taxon>Bacteria</taxon>
        <taxon>Bacillati</taxon>
        <taxon>Actinomycetota</taxon>
        <taxon>Actinomycetes</taxon>
        <taxon>Micrococcales</taxon>
        <taxon>Cellulomonadaceae</taxon>
        <taxon>Cellulomonas</taxon>
    </lineage>
</organism>
<evidence type="ECO:0000313" key="1">
    <source>
        <dbReference type="EMBL" id="RHA38823.1"/>
    </source>
</evidence>
<dbReference type="AlphaFoldDB" id="A0A413RJL2"/>
<evidence type="ECO:0008006" key="3">
    <source>
        <dbReference type="Google" id="ProtNLM"/>
    </source>
</evidence>